<evidence type="ECO:0000256" key="4">
    <source>
        <dbReference type="ARBA" id="ARBA00023163"/>
    </source>
</evidence>
<comment type="caution">
    <text evidence="7">The sequence shown here is derived from an EMBL/GenBank/DDBJ whole genome shotgun (WGS) entry which is preliminary data.</text>
</comment>
<accession>A0A399SXN6</accession>
<name>A0A399SXN6_9BACT</name>
<gene>
    <name evidence="7" type="ORF">D1614_18260</name>
</gene>
<organism evidence="7 8">
    <name type="scientific">Maribellus luteus</name>
    <dbReference type="NCBI Taxonomy" id="2305463"/>
    <lineage>
        <taxon>Bacteria</taxon>
        <taxon>Pseudomonadati</taxon>
        <taxon>Bacteroidota</taxon>
        <taxon>Bacteroidia</taxon>
        <taxon>Marinilabiliales</taxon>
        <taxon>Prolixibacteraceae</taxon>
        <taxon>Maribellus</taxon>
    </lineage>
</organism>
<dbReference type="GO" id="GO:0003677">
    <property type="term" value="F:DNA binding"/>
    <property type="evidence" value="ECO:0007669"/>
    <property type="project" value="InterPro"/>
</dbReference>
<dbReference type="Gene3D" id="1.10.1740.10">
    <property type="match status" value="1"/>
</dbReference>
<evidence type="ECO:0000256" key="2">
    <source>
        <dbReference type="ARBA" id="ARBA00023015"/>
    </source>
</evidence>
<dbReference type="EMBL" id="QWGR01000013">
    <property type="protein sequence ID" value="RIJ46613.1"/>
    <property type="molecule type" value="Genomic_DNA"/>
</dbReference>
<dbReference type="InterPro" id="IPR014327">
    <property type="entry name" value="RNA_pol_sigma70_bacteroid"/>
</dbReference>
<dbReference type="Proteomes" id="UP000265926">
    <property type="component" value="Unassembled WGS sequence"/>
</dbReference>
<dbReference type="InterPro" id="IPR039425">
    <property type="entry name" value="RNA_pol_sigma-70-like"/>
</dbReference>
<dbReference type="SUPFAM" id="SSF88946">
    <property type="entry name" value="Sigma2 domain of RNA polymerase sigma factors"/>
    <property type="match status" value="1"/>
</dbReference>
<dbReference type="InterPro" id="IPR013249">
    <property type="entry name" value="RNA_pol_sigma70_r4_t2"/>
</dbReference>
<dbReference type="Pfam" id="PF08281">
    <property type="entry name" value="Sigma70_r4_2"/>
    <property type="match status" value="1"/>
</dbReference>
<protein>
    <submittedName>
        <fullName evidence="7">RNA polymerase sigma-70 factor</fullName>
    </submittedName>
</protein>
<dbReference type="NCBIfam" id="TIGR02937">
    <property type="entry name" value="sigma70-ECF"/>
    <property type="match status" value="1"/>
</dbReference>
<keyword evidence="8" id="KW-1185">Reference proteome</keyword>
<dbReference type="Gene3D" id="1.10.10.10">
    <property type="entry name" value="Winged helix-like DNA-binding domain superfamily/Winged helix DNA-binding domain"/>
    <property type="match status" value="1"/>
</dbReference>
<reference evidence="7 8" key="1">
    <citation type="submission" date="2018-08" db="EMBL/GenBank/DDBJ databases">
        <title>Pallidiluteibacterium maritimus gen. nov., sp. nov., isolated from coastal sediment.</title>
        <authorList>
            <person name="Zhou L.Y."/>
        </authorList>
    </citation>
    <scope>NUCLEOTIDE SEQUENCE [LARGE SCALE GENOMIC DNA]</scope>
    <source>
        <strain evidence="7 8">XSD2</strain>
    </source>
</reference>
<evidence type="ECO:0000313" key="7">
    <source>
        <dbReference type="EMBL" id="RIJ46613.1"/>
    </source>
</evidence>
<sequence length="206" mass="24136">MPNEPKLPESNSNIQSLEFLLFKAGNAQVFEKIFKTNYNKVTGFCNQFIFDLDKSKSIAQESFLKLWINREKVETANGIYSFLYTAARTECLNYLRHKNIEGKYHQKSIEEKEYLLSHDILESFQLNEMEFSELEEAIKKAIEELPERCREVFIKSRFEGKKNREISEELGIALKSVETNMTRALKFLRKSLSEYLTILIALLLNL</sequence>
<comment type="similarity">
    <text evidence="1">Belongs to the sigma-70 factor family. ECF subfamily.</text>
</comment>
<dbReference type="InterPro" id="IPR036388">
    <property type="entry name" value="WH-like_DNA-bd_sf"/>
</dbReference>
<dbReference type="SUPFAM" id="SSF88659">
    <property type="entry name" value="Sigma3 and sigma4 domains of RNA polymerase sigma factors"/>
    <property type="match status" value="1"/>
</dbReference>
<proteinExistence type="inferred from homology"/>
<dbReference type="Pfam" id="PF04542">
    <property type="entry name" value="Sigma70_r2"/>
    <property type="match status" value="1"/>
</dbReference>
<keyword evidence="2" id="KW-0805">Transcription regulation</keyword>
<dbReference type="InterPro" id="IPR013324">
    <property type="entry name" value="RNA_pol_sigma_r3/r4-like"/>
</dbReference>
<evidence type="ECO:0000256" key="1">
    <source>
        <dbReference type="ARBA" id="ARBA00010641"/>
    </source>
</evidence>
<keyword evidence="4" id="KW-0804">Transcription</keyword>
<feature type="domain" description="RNA polymerase sigma factor 70 region 4 type 2" evidence="6">
    <location>
        <begin position="136"/>
        <end position="188"/>
    </location>
</feature>
<dbReference type="PANTHER" id="PTHR43133:SF46">
    <property type="entry name" value="RNA POLYMERASE SIGMA-70 FACTOR ECF SUBFAMILY"/>
    <property type="match status" value="1"/>
</dbReference>
<evidence type="ECO:0000259" key="5">
    <source>
        <dbReference type="Pfam" id="PF04542"/>
    </source>
</evidence>
<evidence type="ECO:0000313" key="8">
    <source>
        <dbReference type="Proteomes" id="UP000265926"/>
    </source>
</evidence>
<dbReference type="NCBIfam" id="TIGR02985">
    <property type="entry name" value="Sig70_bacteroi1"/>
    <property type="match status" value="1"/>
</dbReference>
<dbReference type="PANTHER" id="PTHR43133">
    <property type="entry name" value="RNA POLYMERASE ECF-TYPE SIGMA FACTO"/>
    <property type="match status" value="1"/>
</dbReference>
<feature type="domain" description="RNA polymerase sigma-70 region 2" evidence="5">
    <location>
        <begin position="34"/>
        <end position="98"/>
    </location>
</feature>
<dbReference type="GO" id="GO:0016987">
    <property type="term" value="F:sigma factor activity"/>
    <property type="evidence" value="ECO:0007669"/>
    <property type="project" value="UniProtKB-KW"/>
</dbReference>
<dbReference type="InterPro" id="IPR014284">
    <property type="entry name" value="RNA_pol_sigma-70_dom"/>
</dbReference>
<dbReference type="OrthoDB" id="1100095at2"/>
<keyword evidence="3" id="KW-0731">Sigma factor</keyword>
<dbReference type="InterPro" id="IPR007627">
    <property type="entry name" value="RNA_pol_sigma70_r2"/>
</dbReference>
<dbReference type="CDD" id="cd06171">
    <property type="entry name" value="Sigma70_r4"/>
    <property type="match status" value="1"/>
</dbReference>
<evidence type="ECO:0000256" key="3">
    <source>
        <dbReference type="ARBA" id="ARBA00023082"/>
    </source>
</evidence>
<dbReference type="GO" id="GO:0006352">
    <property type="term" value="P:DNA-templated transcription initiation"/>
    <property type="evidence" value="ECO:0007669"/>
    <property type="project" value="InterPro"/>
</dbReference>
<dbReference type="AlphaFoldDB" id="A0A399SXN6"/>
<dbReference type="InterPro" id="IPR013325">
    <property type="entry name" value="RNA_pol_sigma_r2"/>
</dbReference>
<evidence type="ECO:0000259" key="6">
    <source>
        <dbReference type="Pfam" id="PF08281"/>
    </source>
</evidence>